<comment type="caution">
    <text evidence="1">The sequence shown here is derived from an EMBL/GenBank/DDBJ whole genome shotgun (WGS) entry which is preliminary data.</text>
</comment>
<keyword evidence="2" id="KW-1185">Reference proteome</keyword>
<proteinExistence type="predicted"/>
<accession>A0ABU7AAT8</accession>
<gene>
    <name evidence="1" type="ORF">ATANTOWER_008687</name>
</gene>
<reference evidence="1 2" key="1">
    <citation type="submission" date="2021-07" db="EMBL/GenBank/DDBJ databases">
        <authorList>
            <person name="Palmer J.M."/>
        </authorList>
    </citation>
    <scope>NUCLEOTIDE SEQUENCE [LARGE SCALE GENOMIC DNA]</scope>
    <source>
        <strain evidence="1 2">AT_MEX2019</strain>
        <tissue evidence="1">Muscle</tissue>
    </source>
</reference>
<dbReference type="Proteomes" id="UP001345963">
    <property type="component" value="Unassembled WGS sequence"/>
</dbReference>
<sequence>MSCTFEEGKSPLFDTEIISPILIPWFLRGTNYNSEPPYEDGDTPTFQRVLTVVRRNLFSNICHNNPMYVKSSFSISLLSFPLDMILTTSLCSRAADCHSSYEGSHTC</sequence>
<organism evidence="1 2">
    <name type="scientific">Ataeniobius toweri</name>
    <dbReference type="NCBI Taxonomy" id="208326"/>
    <lineage>
        <taxon>Eukaryota</taxon>
        <taxon>Metazoa</taxon>
        <taxon>Chordata</taxon>
        <taxon>Craniata</taxon>
        <taxon>Vertebrata</taxon>
        <taxon>Euteleostomi</taxon>
        <taxon>Actinopterygii</taxon>
        <taxon>Neopterygii</taxon>
        <taxon>Teleostei</taxon>
        <taxon>Neoteleostei</taxon>
        <taxon>Acanthomorphata</taxon>
        <taxon>Ovalentaria</taxon>
        <taxon>Atherinomorphae</taxon>
        <taxon>Cyprinodontiformes</taxon>
        <taxon>Goodeidae</taxon>
        <taxon>Ataeniobius</taxon>
    </lineage>
</organism>
<evidence type="ECO:0000313" key="2">
    <source>
        <dbReference type="Proteomes" id="UP001345963"/>
    </source>
</evidence>
<evidence type="ECO:0000313" key="1">
    <source>
        <dbReference type="EMBL" id="MED6234931.1"/>
    </source>
</evidence>
<name>A0ABU7AAT8_9TELE</name>
<protein>
    <submittedName>
        <fullName evidence="1">Uncharacterized protein</fullName>
    </submittedName>
</protein>
<dbReference type="EMBL" id="JAHUTI010010040">
    <property type="protein sequence ID" value="MED6234931.1"/>
    <property type="molecule type" value="Genomic_DNA"/>
</dbReference>